<comment type="caution">
    <text evidence="1">The sequence shown here is derived from an EMBL/GenBank/DDBJ whole genome shotgun (WGS) entry which is preliminary data.</text>
</comment>
<dbReference type="AlphaFoldDB" id="A0A927BG94"/>
<dbReference type="EMBL" id="JACXAD010000021">
    <property type="protein sequence ID" value="MBD2769624.1"/>
    <property type="molecule type" value="Genomic_DNA"/>
</dbReference>
<evidence type="ECO:0000313" key="1">
    <source>
        <dbReference type="EMBL" id="MBD2769624.1"/>
    </source>
</evidence>
<reference evidence="1" key="1">
    <citation type="submission" date="2020-09" db="EMBL/GenBank/DDBJ databases">
        <authorList>
            <person name="Kim M.K."/>
        </authorList>
    </citation>
    <scope>NUCLEOTIDE SEQUENCE</scope>
    <source>
        <strain evidence="1">BT664</strain>
    </source>
</reference>
<keyword evidence="2" id="KW-1185">Reference proteome</keyword>
<dbReference type="Proteomes" id="UP000612233">
    <property type="component" value="Unassembled WGS sequence"/>
</dbReference>
<evidence type="ECO:0000313" key="2">
    <source>
        <dbReference type="Proteomes" id="UP000612233"/>
    </source>
</evidence>
<protein>
    <submittedName>
        <fullName evidence="1">DUF1800 domain-containing protein</fullName>
    </submittedName>
</protein>
<accession>A0A927BG94</accession>
<organism evidence="1 2">
    <name type="scientific">Hymenobacter montanus</name>
    <dbReference type="NCBI Taxonomy" id="2771359"/>
    <lineage>
        <taxon>Bacteria</taxon>
        <taxon>Pseudomonadati</taxon>
        <taxon>Bacteroidota</taxon>
        <taxon>Cytophagia</taxon>
        <taxon>Cytophagales</taxon>
        <taxon>Hymenobacteraceae</taxon>
        <taxon>Hymenobacter</taxon>
    </lineage>
</organism>
<gene>
    <name evidence="1" type="ORF">IC235_17175</name>
</gene>
<sequence>MDRRAFLRKPVAPVAALLEQPAMGGDQPLGKGETISKFANKELPTAPRSLAGIAPYAGPWGPVQAGHLLRRAIFGPTRNEINTAAGQSLTRVLDGLFTAPGVPPPPVMGFSGVPNLPVGSEFVTGPDDDENGFLTRNSIRSWWVGHMLQNTTIVEKMTLFWHNHFVTEFEGIADSRFSYRYVALLREQALGNFKQLAKDMTIEPAMLSYLNGTDNSADAPNENYGRELLELFTIGKGPISGPGNYTTYTESDVQAAARVLTGWQYSEENINSFFTNSRHEPGPKQFSSAFGNRVITNQGDQEYKTLIDLIFDRPETAAFLVRKLYRWFIYYVIDATTEANVIQPLAAQLRQNGYNVAPVLRTLLASEHFFDAVNIGCMIKSPIDFAIGAARQIPVPFPPDSELEALYNSWYWLVDSTERMQQYIGDPPNVAGWSPYWRAPQYYEIWINAMTLPERNIYTDALIYVDGLGIDFPNGSYTLRMEVIEWVRSLPAATAADCNLLINEVIKLLLAFPLTANQVAALKRTLLGTLPDFEWTVEWQAFLADPTNEETRMAVDNKLRALVRQVMGMAEYHLA</sequence>
<dbReference type="InterPro" id="IPR014917">
    <property type="entry name" value="DUF1800"/>
</dbReference>
<proteinExistence type="predicted"/>
<dbReference type="Pfam" id="PF08811">
    <property type="entry name" value="DUF1800"/>
    <property type="match status" value="1"/>
</dbReference>
<dbReference type="RefSeq" id="WP_191006432.1">
    <property type="nucleotide sequence ID" value="NZ_JACXAD010000021.1"/>
</dbReference>
<name>A0A927BG94_9BACT</name>